<dbReference type="PANTHER" id="PTHR34047:SF10">
    <property type="entry name" value="GROUP II INTRON-ASSOCIATED OPEN READING FRAME"/>
    <property type="match status" value="1"/>
</dbReference>
<dbReference type="InterPro" id="IPR000477">
    <property type="entry name" value="RT_dom"/>
</dbReference>
<dbReference type="Pfam" id="PF00078">
    <property type="entry name" value="RVT_1"/>
    <property type="match status" value="1"/>
</dbReference>
<dbReference type="EMBL" id="MW592699">
    <property type="protein sequence ID" value="UBQ35235.1"/>
    <property type="molecule type" value="Genomic_DNA"/>
</dbReference>
<dbReference type="NCBIfam" id="TIGR04416">
    <property type="entry name" value="group_II_RT_mat"/>
    <property type="match status" value="1"/>
</dbReference>
<dbReference type="GO" id="GO:0008270">
    <property type="term" value="F:zinc ion binding"/>
    <property type="evidence" value="ECO:0007669"/>
    <property type="project" value="InterPro"/>
</dbReference>
<evidence type="ECO:0000259" key="1">
    <source>
        <dbReference type="PROSITE" id="PS50878"/>
    </source>
</evidence>
<dbReference type="InterPro" id="IPR030931">
    <property type="entry name" value="Group_II_RT_mat"/>
</dbReference>
<dbReference type="InterPro" id="IPR051083">
    <property type="entry name" value="GrpII_Intron_Splice-Mob/Def"/>
</dbReference>
<dbReference type="CDD" id="cd01651">
    <property type="entry name" value="RT_G2_intron"/>
    <property type="match status" value="1"/>
</dbReference>
<dbReference type="InterPro" id="IPR013597">
    <property type="entry name" value="Mat_intron_G2"/>
</dbReference>
<dbReference type="SUPFAM" id="SSF56672">
    <property type="entry name" value="DNA/RNA polymerases"/>
    <property type="match status" value="1"/>
</dbReference>
<dbReference type="RefSeq" id="YP_010215755.1">
    <property type="nucleotide sequence ID" value="NC_058878.1"/>
</dbReference>
<name>A0A8K1YH18_9STRA</name>
<dbReference type="Pfam" id="PF01844">
    <property type="entry name" value="HNH"/>
    <property type="match status" value="1"/>
</dbReference>
<dbReference type="GO" id="GO:0003676">
    <property type="term" value="F:nucleic acid binding"/>
    <property type="evidence" value="ECO:0007669"/>
    <property type="project" value="InterPro"/>
</dbReference>
<sequence>MSKLAWKEIDWTLVQKRLSRQQRRVYKASMEGKRQTVRAIQRRIIGSLDAKLLAVRRVTTENQGRNTPGVDGVKVLSHEKKIELAYGLRLDGKSKAIRRVYIPRVGAKKKGLRPLGITTIEDRAKQMLAKLALEPEWEAIFESNSYGFRPGRSCHDAIAALFLSLRGKSRFVLDADIHKCFDEIDHDKLIIKLNTFDQMENQIKAWLKADIMVGFENESNEVTKALEGTPQGGIISPLLANIALHGLEDHVKDWYANSWYSIAGYPSSKGKRDRKRAIGFSRYADDFVFTAPNHADIVEIEKVVDKWLVEEAGLQLSKAKTRIVNSTSGFEFLGFQIISIRTEQKGEYKVKIRPSKESKTRIIQCIRKIIQENKSASSYALIAFLSSRIIGWANYFRFGECQKDFSKIDYIIFKQIRAWVFRRKSKGLRSRQKLKEKYFPNGNTYTFRGNQYQNNWILTGRTPDKEGNIKQNFLPKMSWVSSTQHIKIKGNASPYDGNHLYWAKRTSKYSGFSNKVNKLIKIQNGCCGICGVPFTPMDVIEADHIIPRSKGGPDKFSNLQALHKHCHIQKSRIDQNVSINDDFDVSQIIK</sequence>
<feature type="domain" description="Reverse transcriptase" evidence="1">
    <location>
        <begin position="86"/>
        <end position="337"/>
    </location>
</feature>
<dbReference type="GeneID" id="68660703"/>
<dbReference type="CDD" id="cd00085">
    <property type="entry name" value="HNHc"/>
    <property type="match status" value="1"/>
</dbReference>
<keyword evidence="2" id="KW-0150">Chloroplast</keyword>
<geneLocation type="chloroplast" evidence="2"/>
<dbReference type="InterPro" id="IPR025960">
    <property type="entry name" value="RVT_N"/>
</dbReference>
<dbReference type="Pfam" id="PF08388">
    <property type="entry name" value="GIIM"/>
    <property type="match status" value="1"/>
</dbReference>
<gene>
    <name evidence="2" type="primary">orf590</name>
</gene>
<organism evidence="2">
    <name type="scientific">Thalassiosira tenera</name>
    <dbReference type="NCBI Taxonomy" id="291031"/>
    <lineage>
        <taxon>Eukaryota</taxon>
        <taxon>Sar</taxon>
        <taxon>Stramenopiles</taxon>
        <taxon>Ochrophyta</taxon>
        <taxon>Bacillariophyta</taxon>
        <taxon>Coscinodiscophyceae</taxon>
        <taxon>Thalassiosirophycidae</taxon>
        <taxon>Thalassiosirales</taxon>
        <taxon>Thalassiosiraceae</taxon>
        <taxon>Thalassiosira</taxon>
    </lineage>
</organism>
<dbReference type="InterPro" id="IPR003615">
    <property type="entry name" value="HNH_nuc"/>
</dbReference>
<dbReference type="GO" id="GO:0004519">
    <property type="term" value="F:endonuclease activity"/>
    <property type="evidence" value="ECO:0007669"/>
    <property type="project" value="InterPro"/>
</dbReference>
<dbReference type="Pfam" id="PF13655">
    <property type="entry name" value="RVT_N"/>
    <property type="match status" value="1"/>
</dbReference>
<dbReference type="InterPro" id="IPR002711">
    <property type="entry name" value="HNH"/>
</dbReference>
<keyword evidence="2" id="KW-0934">Plastid</keyword>
<dbReference type="PROSITE" id="PS50878">
    <property type="entry name" value="RT_POL"/>
    <property type="match status" value="1"/>
</dbReference>
<dbReference type="Gene3D" id="1.10.30.50">
    <property type="match status" value="1"/>
</dbReference>
<proteinExistence type="predicted"/>
<evidence type="ECO:0000313" key="2">
    <source>
        <dbReference type="EMBL" id="UBQ35235.1"/>
    </source>
</evidence>
<reference evidence="2" key="1">
    <citation type="submission" date="2021-02" db="EMBL/GenBank/DDBJ databases">
        <authorList>
            <person name="Liu K."/>
            <person name="Chen N."/>
        </authorList>
    </citation>
    <scope>NUCLEOTIDE SEQUENCE</scope>
    <source>
        <strain evidence="2">CNS00472</strain>
    </source>
</reference>
<protein>
    <recommendedName>
        <fullName evidence="1">Reverse transcriptase domain-containing protein</fullName>
    </recommendedName>
</protein>
<dbReference type="AlphaFoldDB" id="A0A8K1YH18"/>
<accession>A0A8K1YH18</accession>
<dbReference type="SMART" id="SM00507">
    <property type="entry name" value="HNHc"/>
    <property type="match status" value="1"/>
</dbReference>
<dbReference type="PANTHER" id="PTHR34047">
    <property type="entry name" value="NUCLEAR INTRON MATURASE 1, MITOCHONDRIAL-RELATED"/>
    <property type="match status" value="1"/>
</dbReference>
<dbReference type="InterPro" id="IPR043502">
    <property type="entry name" value="DNA/RNA_pol_sf"/>
</dbReference>